<proteinExistence type="predicted"/>
<organism evidence="2">
    <name type="scientific">viral metagenome</name>
    <dbReference type="NCBI Taxonomy" id="1070528"/>
    <lineage>
        <taxon>unclassified sequences</taxon>
        <taxon>metagenomes</taxon>
        <taxon>organismal metagenomes</taxon>
    </lineage>
</organism>
<evidence type="ECO:0000313" key="2">
    <source>
        <dbReference type="EMBL" id="QHU17960.1"/>
    </source>
</evidence>
<accession>A0A6C0KMR3</accession>
<dbReference type="AlphaFoldDB" id="A0A6C0KMR3"/>
<reference evidence="2" key="1">
    <citation type="journal article" date="2020" name="Nature">
        <title>Giant virus diversity and host interactions through global metagenomics.</title>
        <authorList>
            <person name="Schulz F."/>
            <person name="Roux S."/>
            <person name="Paez-Espino D."/>
            <person name="Jungbluth S."/>
            <person name="Walsh D.A."/>
            <person name="Denef V.J."/>
            <person name="McMahon K.D."/>
            <person name="Konstantinidis K.T."/>
            <person name="Eloe-Fadrosh E.A."/>
            <person name="Kyrpides N.C."/>
            <person name="Woyke T."/>
        </authorList>
    </citation>
    <scope>NUCLEOTIDE SEQUENCE</scope>
    <source>
        <strain evidence="2">GVMAG-S-3300012919-55</strain>
    </source>
</reference>
<name>A0A6C0KMR3_9ZZZZ</name>
<sequence>MNVGDLLTLVNSKKEKIKIEERFDLRCYDNILKSIKGNTTILQKIINHYNSEFNKVQNYSINDMKRDLSKLILYFKKEQTNYQEDVETDKGMIEVGFFYDVIGNKKRESKKSGEAHELRVEYNLYSSYSKEAYFNELKNYIIGDLTTKIQSSLNIKVLLIQMASKKDIYIHNSKSKKIETHNKTIIDKLVEYIKTNKQFNFISNQSIIPQWLNIEYNINNIVFKSLFEKVKTEFKDVEFNENKERFRFLLFVLNIYHSHINLYEELKIVKEIQTVEQLFEFSVYYTTKHDETQKEERKTIFDPSTRITKSATETYMYQVSNLKFLIVKNDPSFLRFHAKNDMKSHVISIKRYDNIKKNIDLIAKLKPVKLNQGISYHVEIYNKKNPKSGILAKGLLEEVEIKKEDKMISTNRSLYTSNLYLKSDKRIKNSNTFYGIKNFDITTNIIKEYQTYLDNTEDIYFFIIELFSNKAKLNDFYLFCTTHDDQNISSKTKEKLSEKSIIQNQLKLMFEQNRPFYLDVSKFNTSQAGTYVQYVIGNYSETSIINNIATVVIYLISKKKKLKIETNAKNTNTPEQNALTFKDSCKKKKQGLLNMTKKWLNSSMDTLRIWKIKTIGGTKKKYRKKKKKQHKKKRRTIKRIY</sequence>
<feature type="region of interest" description="Disordered" evidence="1">
    <location>
        <begin position="620"/>
        <end position="641"/>
    </location>
</feature>
<protein>
    <submittedName>
        <fullName evidence="2">Uncharacterized protein</fullName>
    </submittedName>
</protein>
<evidence type="ECO:0000256" key="1">
    <source>
        <dbReference type="SAM" id="MobiDB-lite"/>
    </source>
</evidence>
<dbReference type="EMBL" id="MN740920">
    <property type="protein sequence ID" value="QHU17960.1"/>
    <property type="molecule type" value="Genomic_DNA"/>
</dbReference>